<dbReference type="Proteomes" id="UP001327560">
    <property type="component" value="Chromosome 4"/>
</dbReference>
<organism evidence="1 2">
    <name type="scientific">Canna indica</name>
    <name type="common">Indian-shot</name>
    <dbReference type="NCBI Taxonomy" id="4628"/>
    <lineage>
        <taxon>Eukaryota</taxon>
        <taxon>Viridiplantae</taxon>
        <taxon>Streptophyta</taxon>
        <taxon>Embryophyta</taxon>
        <taxon>Tracheophyta</taxon>
        <taxon>Spermatophyta</taxon>
        <taxon>Magnoliopsida</taxon>
        <taxon>Liliopsida</taxon>
        <taxon>Zingiberales</taxon>
        <taxon>Cannaceae</taxon>
        <taxon>Canna</taxon>
    </lineage>
</organism>
<protein>
    <submittedName>
        <fullName evidence="1">Uncharacterized protein</fullName>
    </submittedName>
</protein>
<dbReference type="EMBL" id="CP136893">
    <property type="protein sequence ID" value="WOL05821.1"/>
    <property type="molecule type" value="Genomic_DNA"/>
</dbReference>
<dbReference type="InterPro" id="IPR011990">
    <property type="entry name" value="TPR-like_helical_dom_sf"/>
</dbReference>
<gene>
    <name evidence="1" type="ORF">Cni_G14552</name>
</gene>
<keyword evidence="2" id="KW-1185">Reference proteome</keyword>
<name>A0AAQ3QDS7_9LILI</name>
<dbReference type="Pfam" id="PF13181">
    <property type="entry name" value="TPR_8"/>
    <property type="match status" value="1"/>
</dbReference>
<reference evidence="1 2" key="1">
    <citation type="submission" date="2023-10" db="EMBL/GenBank/DDBJ databases">
        <title>Chromosome-scale genome assembly provides insights into flower coloration mechanisms of Canna indica.</title>
        <authorList>
            <person name="Li C."/>
        </authorList>
    </citation>
    <scope>NUCLEOTIDE SEQUENCE [LARGE SCALE GENOMIC DNA]</scope>
    <source>
        <tissue evidence="1">Flower</tissue>
    </source>
</reference>
<dbReference type="SUPFAM" id="SSF48452">
    <property type="entry name" value="TPR-like"/>
    <property type="match status" value="2"/>
</dbReference>
<accession>A0AAQ3QDS7</accession>
<dbReference type="PANTHER" id="PTHR47459:SF3">
    <property type="entry name" value="OS03G0149400 PROTEIN"/>
    <property type="match status" value="1"/>
</dbReference>
<sequence length="597" mass="67258">MRRAISSLASLSSFPKPKLFSRPLLTGLFTHLPPPNPSPLSPPPFINPLLPFSFLSQFPRCPPSRRIQTLPFNPPPQPVATAQEVFAAFESLESTIDNDQLGLAEHLDLLGSQDLEKALDFSLRALQFFEKRDGGWSLTVAKVLHLMGSISCKMKRFDDSVESLDTAAQILDALYRENSANTDVLTVSIAVQLQLASTKTEMGRRWPALINLQNSLELKGLILEHNSKEMGDAYKGLAEAYVVSLDYDKALPLAFRALDIYSGQFGENSRDVVQIRRLLVVIYTGLEQNEEALEQNELSRRVLESLCVDEELFRLEIDAANIQIELGRFEQAINTLKRVIKQTDKGSEMRALVLISMAKAFCSQENFGDCRRCLEIACSILDKMEIMSPPMVAEAYADISMLFETMNDFEIALTLMKRTLAILQDLPQSRHLEGSISARLGWLLLFTKRVPQSVPYLESAVEKLKDCFGPKHYGLGFVYKHLGKAYLDMDEPQSAVKMFVLAKEIIDKSFGLQHEDSIDTYQCIADAYGNMGRYDLAIEYQKHVLDAWENHGPSAYDEYRESLRLLEQLKKKLQGSRAAVFPANSLPQFLQERDVSN</sequence>
<dbReference type="InterPro" id="IPR019734">
    <property type="entry name" value="TPR_rpt"/>
</dbReference>
<dbReference type="SMART" id="SM00028">
    <property type="entry name" value="TPR"/>
    <property type="match status" value="8"/>
</dbReference>
<evidence type="ECO:0000313" key="1">
    <source>
        <dbReference type="EMBL" id="WOL05821.1"/>
    </source>
</evidence>
<dbReference type="Gene3D" id="1.25.40.10">
    <property type="entry name" value="Tetratricopeptide repeat domain"/>
    <property type="match status" value="4"/>
</dbReference>
<evidence type="ECO:0000313" key="2">
    <source>
        <dbReference type="Proteomes" id="UP001327560"/>
    </source>
</evidence>
<dbReference type="PANTHER" id="PTHR47459">
    <property type="entry name" value="KINESIN LIGHT CHAIN-RELATED"/>
    <property type="match status" value="1"/>
</dbReference>
<proteinExistence type="predicted"/>
<dbReference type="AlphaFoldDB" id="A0AAQ3QDS7"/>